<feature type="region of interest" description="Disordered" evidence="1">
    <location>
        <begin position="385"/>
        <end position="411"/>
    </location>
</feature>
<feature type="compositionally biased region" description="Basic and acidic residues" evidence="1">
    <location>
        <begin position="214"/>
        <end position="243"/>
    </location>
</feature>
<dbReference type="GeneID" id="36517893"/>
<feature type="compositionally biased region" description="Basic and acidic residues" evidence="1">
    <location>
        <begin position="137"/>
        <end position="147"/>
    </location>
</feature>
<evidence type="ECO:0000256" key="1">
    <source>
        <dbReference type="SAM" id="MobiDB-lite"/>
    </source>
</evidence>
<feature type="compositionally biased region" description="Basic and acidic residues" evidence="1">
    <location>
        <begin position="429"/>
        <end position="440"/>
    </location>
</feature>
<reference evidence="2 3" key="1">
    <citation type="submission" date="2017-04" db="EMBL/GenBank/DDBJ databases">
        <title>Genome sequencing of [Candida] sorbophila.</title>
        <authorList>
            <person name="Ahn J.O."/>
        </authorList>
    </citation>
    <scope>NUCLEOTIDE SEQUENCE [LARGE SCALE GENOMIC DNA]</scope>
    <source>
        <strain evidence="2 3">DS02</strain>
    </source>
</reference>
<proteinExistence type="predicted"/>
<feature type="compositionally biased region" description="Polar residues" evidence="1">
    <location>
        <begin position="93"/>
        <end position="107"/>
    </location>
</feature>
<dbReference type="Proteomes" id="UP000238350">
    <property type="component" value="Unassembled WGS sequence"/>
</dbReference>
<accession>A0A2T0FNH4</accession>
<comment type="caution">
    <text evidence="2">The sequence shown here is derived from an EMBL/GenBank/DDBJ whole genome shotgun (WGS) entry which is preliminary data.</text>
</comment>
<evidence type="ECO:0000313" key="2">
    <source>
        <dbReference type="EMBL" id="PRT56525.1"/>
    </source>
</evidence>
<feature type="compositionally biased region" description="Low complexity" evidence="1">
    <location>
        <begin position="269"/>
        <end position="334"/>
    </location>
</feature>
<organism evidence="2 3">
    <name type="scientific">Wickerhamiella sorbophila</name>
    <dbReference type="NCBI Taxonomy" id="45607"/>
    <lineage>
        <taxon>Eukaryota</taxon>
        <taxon>Fungi</taxon>
        <taxon>Dikarya</taxon>
        <taxon>Ascomycota</taxon>
        <taxon>Saccharomycotina</taxon>
        <taxon>Dipodascomycetes</taxon>
        <taxon>Dipodascales</taxon>
        <taxon>Trichomonascaceae</taxon>
        <taxon>Wickerhamiella</taxon>
    </lineage>
</organism>
<feature type="region of interest" description="Disordered" evidence="1">
    <location>
        <begin position="429"/>
        <end position="459"/>
    </location>
</feature>
<sequence length="603" mass="65939">MKEDTKDNSWVDDKTPEPGAKPGTASPAAHSTNPTTSPASGAAPSHSKSDPLQPRSRSQSPPASSAEKSTAASSGFEMGNEPFNWDEEDDNWQPPTVSSAQVISQVSGAAPSPSPKVKSPEPAPWLQKKPSTSAHKSLQERIAELKMGKSSNAPAHPRHGGHGDHRHIYPTYAHPPQLSHSQPPGVDSLSRFRIRGDPAELDAHHPPRFGRHGHHDEFAHHGRSDRGYRDPLDEIDSWRRPAREPPTSDGLAPWARFRPSPSGPGPSGGPSAASAGPAPAATPSTPAVSTVPTASATREQAPAPAAASAATVTRTTETNAPAPASTSGPAPVAPWAFMRKKEQEEVMRDARLRLQARKDAEEAERKERAARLQARLDELALKKAKKEAQEQKEAAALERKRMEEERRARSAKLEQEFAEKLRIENEKAARKLHQSHEHPNRIQNKRAVPKGNLTEPLPPREDIPPFLRQFLRGAPEPGPGFGGFDRSRLSESNLPADLPLYESYLEDLSFGTWPEPDKEATSEPETEEAPIVNLPKLQRFTFTMFKKDVRPLAVDSFMLSSSNCVVSAHTMIGVPGNDLMRDNRVTFLPVEPLSKLARRRRGY</sequence>
<evidence type="ECO:0000313" key="3">
    <source>
        <dbReference type="Proteomes" id="UP000238350"/>
    </source>
</evidence>
<dbReference type="AlphaFoldDB" id="A0A2T0FNH4"/>
<feature type="compositionally biased region" description="Low complexity" evidence="1">
    <location>
        <begin position="53"/>
        <end position="74"/>
    </location>
</feature>
<gene>
    <name evidence="2" type="ORF">B9G98_04145</name>
</gene>
<feature type="compositionally biased region" description="Basic and acidic residues" evidence="1">
    <location>
        <begin position="194"/>
        <end position="205"/>
    </location>
</feature>
<feature type="region of interest" description="Disordered" evidence="1">
    <location>
        <begin position="1"/>
        <end position="336"/>
    </location>
</feature>
<dbReference type="EMBL" id="NDIQ01000022">
    <property type="protein sequence ID" value="PRT56525.1"/>
    <property type="molecule type" value="Genomic_DNA"/>
</dbReference>
<dbReference type="RefSeq" id="XP_024666470.1">
    <property type="nucleotide sequence ID" value="XM_024810702.1"/>
</dbReference>
<feature type="compositionally biased region" description="Polar residues" evidence="1">
    <location>
        <begin position="29"/>
        <end position="39"/>
    </location>
</feature>
<keyword evidence="3" id="KW-1185">Reference proteome</keyword>
<feature type="compositionally biased region" description="Basic and acidic residues" evidence="1">
    <location>
        <begin position="1"/>
        <end position="16"/>
    </location>
</feature>
<name>A0A2T0FNH4_9ASCO</name>
<protein>
    <submittedName>
        <fullName evidence="2">Uncharacterized protein</fullName>
    </submittedName>
</protein>